<reference evidence="7 8" key="1">
    <citation type="journal article" date="2007" name="Appl. Environ. Microbiol.">
        <title>Isolation of key methanogens for global methane emission from rice paddy fields: a novel isolate affiliated with the clone cluster rice cluster I.</title>
        <authorList>
            <person name="Sakai S."/>
            <person name="Imachi H."/>
            <person name="Sekiguchi Y."/>
            <person name="Ohashi A."/>
            <person name="Harada H."/>
            <person name="Kamagata Y."/>
        </authorList>
    </citation>
    <scope>NUCLEOTIDE SEQUENCE [LARGE SCALE GENOMIC DNA]</scope>
    <source>
        <strain evidence="8">DSM 17711 / JCM 13418 / NBRC 101707 / SANAE</strain>
    </source>
</reference>
<gene>
    <name evidence="7" type="ordered locus">MCP_2692</name>
</gene>
<dbReference type="GeneID" id="8682403"/>
<proteinExistence type="inferred from homology"/>
<dbReference type="OrthoDB" id="282734at2157"/>
<reference evidence="8" key="3">
    <citation type="journal article" date="2011" name="PLoS ONE">
        <title>Genome sequence of a mesophilic hydrogenotrophic methanogen Methanocella paludicola, the first cultivated representative of the order Methanocellales.</title>
        <authorList>
            <person name="Sakai S."/>
            <person name="Takaki Y."/>
            <person name="Shimamura S."/>
            <person name="Sekine M."/>
            <person name="Tajima T."/>
            <person name="Kosugi H."/>
            <person name="Ichikawa N."/>
            <person name="Tasumi E."/>
            <person name="Hiraki A.T."/>
            <person name="Shimizu A."/>
            <person name="Kato Y."/>
            <person name="Nishiko R."/>
            <person name="Mori K."/>
            <person name="Fujita N."/>
            <person name="Imachi H."/>
            <person name="Takai K."/>
        </authorList>
    </citation>
    <scope>NUCLEOTIDE SEQUENCE [LARGE SCALE GENOMIC DNA]</scope>
    <source>
        <strain evidence="8">DSM 17711 / JCM 13418 / NBRC 101707 / SANAE</strain>
    </source>
</reference>
<dbReference type="PANTHER" id="PTHR21716">
    <property type="entry name" value="TRANSMEMBRANE PROTEIN"/>
    <property type="match status" value="1"/>
</dbReference>
<dbReference type="eggNOG" id="arCOG02642">
    <property type="taxonomic scope" value="Archaea"/>
</dbReference>
<feature type="transmembrane region" description="Helical" evidence="6">
    <location>
        <begin position="221"/>
        <end position="245"/>
    </location>
</feature>
<dbReference type="RefSeq" id="WP_012901438.1">
    <property type="nucleotide sequence ID" value="NC_013665.1"/>
</dbReference>
<evidence type="ECO:0000256" key="3">
    <source>
        <dbReference type="ARBA" id="ARBA00022692"/>
    </source>
</evidence>
<organism evidence="7 8">
    <name type="scientific">Methanocella paludicola (strain DSM 17711 / JCM 13418 / NBRC 101707 / SANAE)</name>
    <dbReference type="NCBI Taxonomy" id="304371"/>
    <lineage>
        <taxon>Archaea</taxon>
        <taxon>Methanobacteriati</taxon>
        <taxon>Methanobacteriota</taxon>
        <taxon>Stenosarchaea group</taxon>
        <taxon>Methanomicrobia</taxon>
        <taxon>Methanocellales</taxon>
        <taxon>Methanocellaceae</taxon>
        <taxon>Methanocella</taxon>
    </lineage>
</organism>
<dbReference type="InParanoid" id="D1Z242"/>
<feature type="transmembrane region" description="Helical" evidence="6">
    <location>
        <begin position="335"/>
        <end position="360"/>
    </location>
</feature>
<dbReference type="AlphaFoldDB" id="D1Z242"/>
<accession>D1Z242</accession>
<feature type="transmembrane region" description="Helical" evidence="6">
    <location>
        <begin position="61"/>
        <end position="83"/>
    </location>
</feature>
<feature type="transmembrane region" description="Helical" evidence="6">
    <location>
        <begin position="13"/>
        <end position="40"/>
    </location>
</feature>
<name>D1Z242_METPS</name>
<evidence type="ECO:0000256" key="5">
    <source>
        <dbReference type="ARBA" id="ARBA00023136"/>
    </source>
</evidence>
<dbReference type="GO" id="GO:0016020">
    <property type="term" value="C:membrane"/>
    <property type="evidence" value="ECO:0007669"/>
    <property type="project" value="UniProtKB-SubCell"/>
</dbReference>
<sequence length="380" mass="42168">MSGIFQRAYDAKWLIFGAALVLLLLWVMWPFLTVIVYAVFIYYIARPIKRMLQPHIKNETLLVTVCMLLLVLPLLLIIGYTLLLALSQFNALITGIGLQSLPEGPLSNMSNVVSEIQRNFTMENIMSGNFGAIVPQDLYEALQGYGSSIANLQQLVISTGSTIVDIIFKLFLVIVIVFYMLREDEKLVSWLKSTFPSLMAEYDGMLLKYGRAVDEDLEKIFFGNILSIVFFAILAATVFSVLNMFAPPGMSIPSPILMGILCGVSALLPVVGMYIVIVPLLLYVLVISLMAGTFFPNIVFYIMMVAAIMIFVEVLPDFVLRPFMSSGRVHTGLLMFAYILGPIVFGIAGLFIGAIVLVLLTHYFRIVVPAISRESEASKI</sequence>
<dbReference type="InterPro" id="IPR002549">
    <property type="entry name" value="AI-2E-like"/>
</dbReference>
<feature type="transmembrane region" description="Helical" evidence="6">
    <location>
        <begin position="155"/>
        <end position="181"/>
    </location>
</feature>
<dbReference type="Pfam" id="PF01594">
    <property type="entry name" value="AI-2E_transport"/>
    <property type="match status" value="1"/>
</dbReference>
<dbReference type="KEGG" id="mpd:MCP_2692"/>
<keyword evidence="8" id="KW-1185">Reference proteome</keyword>
<comment type="similarity">
    <text evidence="2">Belongs to the autoinducer-2 exporter (AI-2E) (TC 2.A.86) family.</text>
</comment>
<evidence type="ECO:0000256" key="2">
    <source>
        <dbReference type="ARBA" id="ARBA00009773"/>
    </source>
</evidence>
<reference evidence="7 8" key="2">
    <citation type="journal article" date="2008" name="Int. J. Syst. Evol. Microbiol.">
        <title>Methanocella paludicola gen. nov., sp. nov., a methane-producing archaeon, the first isolate of the lineage 'Rice Cluster I', and proposal of the new archaeal order Methanocellales ord. nov.</title>
        <authorList>
            <person name="Sakai S."/>
            <person name="Imachi H."/>
            <person name="Hanada S."/>
            <person name="Ohashi A."/>
            <person name="Harada H."/>
            <person name="Kamagata Y."/>
        </authorList>
    </citation>
    <scope>NUCLEOTIDE SEQUENCE [LARGE SCALE GENOMIC DNA]</scope>
    <source>
        <strain evidence="8">DSM 17711 / JCM 13418 / NBRC 101707 / SANAE</strain>
    </source>
</reference>
<evidence type="ECO:0000256" key="4">
    <source>
        <dbReference type="ARBA" id="ARBA00022989"/>
    </source>
</evidence>
<evidence type="ECO:0000313" key="8">
    <source>
        <dbReference type="Proteomes" id="UP000001882"/>
    </source>
</evidence>
<protein>
    <recommendedName>
        <fullName evidence="9">AI-2E family transporter</fullName>
    </recommendedName>
</protein>
<dbReference type="EMBL" id="AP011532">
    <property type="protein sequence ID" value="BAI62764.1"/>
    <property type="molecule type" value="Genomic_DNA"/>
</dbReference>
<dbReference type="STRING" id="304371.MCP_2692"/>
<dbReference type="Proteomes" id="UP000001882">
    <property type="component" value="Chromosome"/>
</dbReference>
<evidence type="ECO:0000256" key="1">
    <source>
        <dbReference type="ARBA" id="ARBA00004141"/>
    </source>
</evidence>
<evidence type="ECO:0008006" key="9">
    <source>
        <dbReference type="Google" id="ProtNLM"/>
    </source>
</evidence>
<keyword evidence="4 6" id="KW-1133">Transmembrane helix</keyword>
<feature type="transmembrane region" description="Helical" evidence="6">
    <location>
        <begin position="298"/>
        <end position="315"/>
    </location>
</feature>
<keyword evidence="3 6" id="KW-0812">Transmembrane</keyword>
<feature type="transmembrane region" description="Helical" evidence="6">
    <location>
        <begin position="257"/>
        <end position="286"/>
    </location>
</feature>
<dbReference type="PANTHER" id="PTHR21716:SF4">
    <property type="entry name" value="TRANSMEMBRANE PROTEIN 245"/>
    <property type="match status" value="1"/>
</dbReference>
<evidence type="ECO:0000256" key="6">
    <source>
        <dbReference type="SAM" id="Phobius"/>
    </source>
</evidence>
<comment type="subcellular location">
    <subcellularLocation>
        <location evidence="1">Membrane</location>
        <topology evidence="1">Multi-pass membrane protein</topology>
    </subcellularLocation>
</comment>
<keyword evidence="5 6" id="KW-0472">Membrane</keyword>
<evidence type="ECO:0000313" key="7">
    <source>
        <dbReference type="EMBL" id="BAI62764.1"/>
    </source>
</evidence>